<dbReference type="PROSITE" id="PS00373">
    <property type="entry name" value="GART"/>
    <property type="match status" value="1"/>
</dbReference>
<evidence type="ECO:0000256" key="7">
    <source>
        <dbReference type="SAM" id="MobiDB-lite"/>
    </source>
</evidence>
<feature type="compositionally biased region" description="Basic residues" evidence="7">
    <location>
        <begin position="27"/>
        <end position="36"/>
    </location>
</feature>
<dbReference type="PANTHER" id="PTHR43369">
    <property type="entry name" value="PHOSPHORIBOSYLGLYCINAMIDE FORMYLTRANSFERASE"/>
    <property type="match status" value="1"/>
</dbReference>
<dbReference type="InterPro" id="IPR001555">
    <property type="entry name" value="GART_AS"/>
</dbReference>
<comment type="caution">
    <text evidence="9">The sequence shown here is derived from an EMBL/GenBank/DDBJ whole genome shotgun (WGS) entry which is preliminary data.</text>
</comment>
<name>A0ABW9UYU4_9SPHN</name>
<dbReference type="GO" id="GO:0004644">
    <property type="term" value="F:phosphoribosylglycinamide formyltransferase activity"/>
    <property type="evidence" value="ECO:0007669"/>
    <property type="project" value="UniProtKB-EC"/>
</dbReference>
<dbReference type="CDD" id="cd08645">
    <property type="entry name" value="FMT_core_GART"/>
    <property type="match status" value="1"/>
</dbReference>
<sequence>MRGNASCGSARSRRANAAAPCAAARGPGRRTRRGRRATLPDDTRPRARVAVLVSGKGTNMAALLYASRLPGAAYEIVLVASNDPAAEALALAEAEGVPTFALAHRGMKRAEHDAAMDAAIREAGAEYVVLAGYMRILGPAIVAAWEGKMLNIHPSLLPRYPGLDTHARAIAAGDSHAGASVHLVTDDLDMGEVLGRAEVAILPGDTAETLAERVKLAEHQLYPRVLGDYVARPFDPEWLVAQVRERAMALPRAEETVSHGMPCFGIEKGKKFAWVSVDRHGDAATALLAKISGADEQEQLIENDPRRYYRPPYFGDGWIGIRLDLGDTDWDAVDGWIRRSWRAVAPRSLTGLIDAADAF</sequence>
<feature type="region of interest" description="Disordered" evidence="7">
    <location>
        <begin position="16"/>
        <end position="43"/>
    </location>
</feature>
<reference evidence="9 10" key="1">
    <citation type="submission" date="2019-12" db="EMBL/GenBank/DDBJ databases">
        <title>Genomic-based taxomic classification of the family Erythrobacteraceae.</title>
        <authorList>
            <person name="Xu L."/>
        </authorList>
    </citation>
    <scope>NUCLEOTIDE SEQUENCE [LARGE SCALE GENOMIC DNA]</scope>
    <source>
        <strain evidence="9 10">H32</strain>
    </source>
</reference>
<evidence type="ECO:0000256" key="4">
    <source>
        <dbReference type="ARBA" id="ARBA00038440"/>
    </source>
</evidence>
<evidence type="ECO:0000256" key="6">
    <source>
        <dbReference type="HAMAP-Rule" id="MF_01930"/>
    </source>
</evidence>
<accession>A0ABW9UYU4</accession>
<protein>
    <recommendedName>
        <fullName evidence="6">Phosphoribosylglycinamide formyltransferase</fullName>
        <ecNumber evidence="6">2.1.2.2</ecNumber>
    </recommendedName>
    <alternativeName>
        <fullName evidence="6">5'-phosphoribosylglycinamide transformylase</fullName>
    </alternativeName>
    <alternativeName>
        <fullName evidence="6">GAR transformylase</fullName>
        <shortName evidence="6">GART</shortName>
    </alternativeName>
</protein>
<dbReference type="HAMAP" id="MF_01930">
    <property type="entry name" value="PurN"/>
    <property type="match status" value="1"/>
</dbReference>
<evidence type="ECO:0000256" key="1">
    <source>
        <dbReference type="ARBA" id="ARBA00005054"/>
    </source>
</evidence>
<dbReference type="EMBL" id="WTYO01000004">
    <property type="protein sequence ID" value="MXO69126.1"/>
    <property type="molecule type" value="Genomic_DNA"/>
</dbReference>
<comment type="function">
    <text evidence="6">Catalyzes the transfer of a formyl group from 10-formyltetrahydrofolate to 5-phospho-ribosyl-glycinamide (GAR), producing 5-phospho-ribosyl-N-formylglycinamide (FGAR) and tetrahydrofolate.</text>
</comment>
<feature type="active site" description="Proton donor" evidence="6">
    <location>
        <position position="153"/>
    </location>
</feature>
<dbReference type="InterPro" id="IPR058532">
    <property type="entry name" value="YjbR/MT2646/Rv2570-like"/>
</dbReference>
<evidence type="ECO:0000256" key="5">
    <source>
        <dbReference type="ARBA" id="ARBA00047664"/>
    </source>
</evidence>
<dbReference type="Pfam" id="PF00551">
    <property type="entry name" value="Formyl_trans_N"/>
    <property type="match status" value="1"/>
</dbReference>
<dbReference type="InterPro" id="IPR004607">
    <property type="entry name" value="GART"/>
</dbReference>
<keyword evidence="3 6" id="KW-0658">Purine biosynthesis</keyword>
<feature type="site" description="Raises pKa of active site His" evidence="6">
    <location>
        <position position="189"/>
    </location>
</feature>
<organism evidence="9 10">
    <name type="scientific">Pelagerythrobacter marinus</name>
    <dbReference type="NCBI Taxonomy" id="538382"/>
    <lineage>
        <taxon>Bacteria</taxon>
        <taxon>Pseudomonadati</taxon>
        <taxon>Pseudomonadota</taxon>
        <taxon>Alphaproteobacteria</taxon>
        <taxon>Sphingomonadales</taxon>
        <taxon>Erythrobacteraceae</taxon>
        <taxon>Pelagerythrobacter</taxon>
    </lineage>
</organism>
<feature type="binding site" evidence="6">
    <location>
        <begin position="57"/>
        <end position="59"/>
    </location>
    <ligand>
        <name>N(1)-(5-phospho-beta-D-ribosyl)glycinamide</name>
        <dbReference type="ChEBI" id="CHEBI:143788"/>
    </ligand>
</feature>
<dbReference type="Gene3D" id="3.40.50.170">
    <property type="entry name" value="Formyl transferase, N-terminal domain"/>
    <property type="match status" value="1"/>
</dbReference>
<comment type="pathway">
    <text evidence="1 6">Purine metabolism; IMP biosynthesis via de novo pathway; N(2)-formyl-N(1)-(5-phospho-D-ribosyl)glycinamide from N(1)-(5-phospho-D-ribosyl)glycinamide (10-formyl THF route): step 1/1.</text>
</comment>
<feature type="compositionally biased region" description="Low complexity" evidence="7">
    <location>
        <begin position="16"/>
        <end position="26"/>
    </location>
</feature>
<gene>
    <name evidence="6 9" type="primary">purN</name>
    <name evidence="9" type="ORF">GRI72_09840</name>
</gene>
<dbReference type="SUPFAM" id="SSF53328">
    <property type="entry name" value="Formyltransferase"/>
    <property type="match status" value="1"/>
</dbReference>
<keyword evidence="2 6" id="KW-0808">Transferase</keyword>
<evidence type="ECO:0000313" key="9">
    <source>
        <dbReference type="EMBL" id="MXO69126.1"/>
    </source>
</evidence>
<dbReference type="InterPro" id="IPR002376">
    <property type="entry name" value="Formyl_transf_N"/>
</dbReference>
<dbReference type="NCBIfam" id="TIGR00639">
    <property type="entry name" value="PurN"/>
    <property type="match status" value="1"/>
</dbReference>
<evidence type="ECO:0000259" key="8">
    <source>
        <dbReference type="Pfam" id="PF00551"/>
    </source>
</evidence>
<feature type="domain" description="Formyl transferase N-terminal" evidence="8">
    <location>
        <begin position="48"/>
        <end position="226"/>
    </location>
</feature>
<evidence type="ECO:0000256" key="2">
    <source>
        <dbReference type="ARBA" id="ARBA00022679"/>
    </source>
</evidence>
<evidence type="ECO:0000256" key="3">
    <source>
        <dbReference type="ARBA" id="ARBA00022755"/>
    </source>
</evidence>
<dbReference type="Gene3D" id="3.90.1150.30">
    <property type="match status" value="1"/>
</dbReference>
<dbReference type="InterPro" id="IPR038056">
    <property type="entry name" value="YjbR-like_sf"/>
</dbReference>
<dbReference type="Pfam" id="PF04237">
    <property type="entry name" value="YjbR"/>
    <property type="match status" value="1"/>
</dbReference>
<feature type="binding site" evidence="6">
    <location>
        <position position="109"/>
    </location>
    <ligand>
        <name>(6R)-10-formyltetrahydrofolate</name>
        <dbReference type="ChEBI" id="CHEBI:195366"/>
    </ligand>
</feature>
<dbReference type="InterPro" id="IPR036477">
    <property type="entry name" value="Formyl_transf_N_sf"/>
</dbReference>
<feature type="binding site" evidence="6">
    <location>
        <begin position="134"/>
        <end position="137"/>
    </location>
    <ligand>
        <name>(6R)-10-formyltetrahydrofolate</name>
        <dbReference type="ChEBI" id="CHEBI:195366"/>
    </ligand>
</feature>
<comment type="catalytic activity">
    <reaction evidence="5 6">
        <text>N(1)-(5-phospho-beta-D-ribosyl)glycinamide + (6R)-10-formyltetrahydrofolate = N(2)-formyl-N(1)-(5-phospho-beta-D-ribosyl)glycinamide + (6S)-5,6,7,8-tetrahydrofolate + H(+)</text>
        <dbReference type="Rhea" id="RHEA:15053"/>
        <dbReference type="ChEBI" id="CHEBI:15378"/>
        <dbReference type="ChEBI" id="CHEBI:57453"/>
        <dbReference type="ChEBI" id="CHEBI:143788"/>
        <dbReference type="ChEBI" id="CHEBI:147286"/>
        <dbReference type="ChEBI" id="CHEBI:195366"/>
        <dbReference type="EC" id="2.1.2.2"/>
    </reaction>
</comment>
<dbReference type="EC" id="2.1.2.2" evidence="6"/>
<feature type="binding site" evidence="6">
    <location>
        <position position="151"/>
    </location>
    <ligand>
        <name>(6R)-10-formyltetrahydrofolate</name>
        <dbReference type="ChEBI" id="CHEBI:195366"/>
    </ligand>
</feature>
<dbReference type="PANTHER" id="PTHR43369:SF2">
    <property type="entry name" value="PHOSPHORIBOSYLGLYCINAMIDE FORMYLTRANSFERASE"/>
    <property type="match status" value="1"/>
</dbReference>
<evidence type="ECO:0000313" key="10">
    <source>
        <dbReference type="Proteomes" id="UP000444401"/>
    </source>
</evidence>
<proteinExistence type="inferred from homology"/>
<keyword evidence="10" id="KW-1185">Reference proteome</keyword>
<dbReference type="SUPFAM" id="SSF142906">
    <property type="entry name" value="YjbR-like"/>
    <property type="match status" value="1"/>
</dbReference>
<comment type="similarity">
    <text evidence="4 6">Belongs to the GART family.</text>
</comment>
<dbReference type="Proteomes" id="UP000444401">
    <property type="component" value="Unassembled WGS sequence"/>
</dbReference>